<evidence type="ECO:0000256" key="1">
    <source>
        <dbReference type="SAM" id="Coils"/>
    </source>
</evidence>
<accession>A0AAW2V0M0</accession>
<evidence type="ECO:0000313" key="2">
    <source>
        <dbReference type="EMBL" id="KAL0423129.1"/>
    </source>
</evidence>
<keyword evidence="1" id="KW-0175">Coiled coil</keyword>
<comment type="caution">
    <text evidence="2">The sequence shown here is derived from an EMBL/GenBank/DDBJ whole genome shotgun (WGS) entry which is preliminary data.</text>
</comment>
<sequence>MGLKKRPHHVEVSVFEGERFVLNHQREFLQKMWSDILLKISKTPVGFISCIKDDVQFILESMKTFQHFDISKVEELLNAFFAKATAYDEARSSSSEKLSKGLLKRQLKEVNTHLQDAQAKESEEVSKLQSTVDELECIEKKLVDLKEQRTPRVLL</sequence>
<protein>
    <submittedName>
        <fullName evidence="2">Uncharacterized protein</fullName>
    </submittedName>
</protein>
<proteinExistence type="predicted"/>
<dbReference type="AlphaFoldDB" id="A0AAW2V0M0"/>
<organism evidence="2">
    <name type="scientific">Sesamum radiatum</name>
    <name type="common">Black benniseed</name>
    <dbReference type="NCBI Taxonomy" id="300843"/>
    <lineage>
        <taxon>Eukaryota</taxon>
        <taxon>Viridiplantae</taxon>
        <taxon>Streptophyta</taxon>
        <taxon>Embryophyta</taxon>
        <taxon>Tracheophyta</taxon>
        <taxon>Spermatophyta</taxon>
        <taxon>Magnoliopsida</taxon>
        <taxon>eudicotyledons</taxon>
        <taxon>Gunneridae</taxon>
        <taxon>Pentapetalae</taxon>
        <taxon>asterids</taxon>
        <taxon>lamiids</taxon>
        <taxon>Lamiales</taxon>
        <taxon>Pedaliaceae</taxon>
        <taxon>Sesamum</taxon>
    </lineage>
</organism>
<feature type="coiled-coil region" evidence="1">
    <location>
        <begin position="100"/>
        <end position="148"/>
    </location>
</feature>
<gene>
    <name evidence="2" type="ORF">Sradi_0847700</name>
</gene>
<reference evidence="2" key="2">
    <citation type="journal article" date="2024" name="Plant">
        <title>Genomic evolution and insights into agronomic trait innovations of Sesamum species.</title>
        <authorList>
            <person name="Miao H."/>
            <person name="Wang L."/>
            <person name="Qu L."/>
            <person name="Liu H."/>
            <person name="Sun Y."/>
            <person name="Le M."/>
            <person name="Wang Q."/>
            <person name="Wei S."/>
            <person name="Zheng Y."/>
            <person name="Lin W."/>
            <person name="Duan Y."/>
            <person name="Cao H."/>
            <person name="Xiong S."/>
            <person name="Wang X."/>
            <person name="Wei L."/>
            <person name="Li C."/>
            <person name="Ma Q."/>
            <person name="Ju M."/>
            <person name="Zhao R."/>
            <person name="Li G."/>
            <person name="Mu C."/>
            <person name="Tian Q."/>
            <person name="Mei H."/>
            <person name="Zhang T."/>
            <person name="Gao T."/>
            <person name="Zhang H."/>
        </authorList>
    </citation>
    <scope>NUCLEOTIDE SEQUENCE</scope>
    <source>
        <strain evidence="2">G02</strain>
    </source>
</reference>
<name>A0AAW2V0M0_SESRA</name>
<dbReference type="EMBL" id="JACGWJ010000004">
    <property type="protein sequence ID" value="KAL0423129.1"/>
    <property type="molecule type" value="Genomic_DNA"/>
</dbReference>
<reference evidence="2" key="1">
    <citation type="submission" date="2020-06" db="EMBL/GenBank/DDBJ databases">
        <authorList>
            <person name="Li T."/>
            <person name="Hu X."/>
            <person name="Zhang T."/>
            <person name="Song X."/>
            <person name="Zhang H."/>
            <person name="Dai N."/>
            <person name="Sheng W."/>
            <person name="Hou X."/>
            <person name="Wei L."/>
        </authorList>
    </citation>
    <scope>NUCLEOTIDE SEQUENCE</scope>
    <source>
        <strain evidence="2">G02</strain>
        <tissue evidence="2">Leaf</tissue>
    </source>
</reference>